<dbReference type="EMBL" id="JAHHHV010000080">
    <property type="protein sequence ID" value="MBW4467769.1"/>
    <property type="molecule type" value="Genomic_DNA"/>
</dbReference>
<reference evidence="12" key="2">
    <citation type="journal article" date="2022" name="Microbiol. Resour. Announc.">
        <title>Metagenome Sequencing to Explore Phylogenomics of Terrestrial Cyanobacteria.</title>
        <authorList>
            <person name="Ward R.D."/>
            <person name="Stajich J.E."/>
            <person name="Johansen J.R."/>
            <person name="Huntemann M."/>
            <person name="Clum A."/>
            <person name="Foster B."/>
            <person name="Foster B."/>
            <person name="Roux S."/>
            <person name="Palaniappan K."/>
            <person name="Varghese N."/>
            <person name="Mukherjee S."/>
            <person name="Reddy T.B.K."/>
            <person name="Daum C."/>
            <person name="Copeland A."/>
            <person name="Chen I.A."/>
            <person name="Ivanova N.N."/>
            <person name="Kyrpides N.C."/>
            <person name="Shapiro N."/>
            <person name="Eloe-Fadrosh E.A."/>
            <person name="Pietrasiak N."/>
        </authorList>
    </citation>
    <scope>NUCLEOTIDE SEQUENCE</scope>
    <source>
        <strain evidence="12">GSE-TBD4-15B</strain>
    </source>
</reference>
<evidence type="ECO:0000256" key="10">
    <source>
        <dbReference type="ARBA" id="ARBA00023125"/>
    </source>
</evidence>
<dbReference type="CDD" id="cd22332">
    <property type="entry name" value="HsdR_N"/>
    <property type="match status" value="1"/>
</dbReference>
<dbReference type="Gene3D" id="3.90.1570.50">
    <property type="match status" value="1"/>
</dbReference>
<evidence type="ECO:0000256" key="1">
    <source>
        <dbReference type="ARBA" id="ARBA00000851"/>
    </source>
</evidence>
<dbReference type="InterPro" id="IPR051268">
    <property type="entry name" value="Type-I_R_enzyme_R_subunit"/>
</dbReference>
<dbReference type="GO" id="GO:0005524">
    <property type="term" value="F:ATP binding"/>
    <property type="evidence" value="ECO:0007669"/>
    <property type="project" value="UniProtKB-KW"/>
</dbReference>
<comment type="caution">
    <text evidence="12">The sequence shown here is derived from an EMBL/GenBank/DDBJ whole genome shotgun (WGS) entry which is preliminary data.</text>
</comment>
<evidence type="ECO:0000313" key="12">
    <source>
        <dbReference type="EMBL" id="MBW4467769.1"/>
    </source>
</evidence>
<dbReference type="Pfam" id="PF04313">
    <property type="entry name" value="HSDR_N"/>
    <property type="match status" value="1"/>
</dbReference>
<sequence>MIEPLLTWFEVLGYTVLLQSDIVSGRHQAVLQNCRNGILGDRFRQAMQRINPTVPPQQIESILRQLARTHTMPMLQQNRRWHFQLLNGIPVGASATEPDRLVTLKLIDFANLRNNDWLVIQSFPVIESDYQHCLDLVVFINGLPLAVFHGLDMEKAWSLQAAYLQLQEYQAHLPKFFSLNELLVLANGVQSRIGTLTNPWRGFMPIRSVNGEETFAGEIDEIEMETLVQGIFDKRRFAEIIQHFILFRQSHTQLTKKLRRHSFCTITIPKSRR</sequence>
<comment type="catalytic activity">
    <reaction evidence="1">
        <text>Endonucleolytic cleavage of DNA to give random double-stranded fragments with terminal 5'-phosphates, ATP is simultaneously hydrolyzed.</text>
        <dbReference type="EC" id="3.1.21.3"/>
    </reaction>
</comment>
<evidence type="ECO:0000256" key="5">
    <source>
        <dbReference type="ARBA" id="ARBA00022741"/>
    </source>
</evidence>
<feature type="domain" description="Restriction endonuclease type I HsdR N-terminal" evidence="11">
    <location>
        <begin position="4"/>
        <end position="199"/>
    </location>
</feature>
<dbReference type="InterPro" id="IPR007409">
    <property type="entry name" value="Restrct_endonuc_type1_HsdR_N"/>
</dbReference>
<dbReference type="Proteomes" id="UP000707356">
    <property type="component" value="Unassembled WGS sequence"/>
</dbReference>
<keyword evidence="4" id="KW-0540">Nuclease</keyword>
<protein>
    <recommendedName>
        <fullName evidence="3">type I site-specific deoxyribonuclease</fullName>
        <ecNumber evidence="3">3.1.21.3</ecNumber>
    </recommendedName>
</protein>
<dbReference type="GO" id="GO:0009307">
    <property type="term" value="P:DNA restriction-modification system"/>
    <property type="evidence" value="ECO:0007669"/>
    <property type="project" value="UniProtKB-KW"/>
</dbReference>
<keyword evidence="6" id="KW-0680">Restriction system</keyword>
<accession>A0A951PFT7</accession>
<name>A0A951PFT7_9CYAN</name>
<dbReference type="PANTHER" id="PTHR30195:SF15">
    <property type="entry name" value="TYPE I RESTRICTION ENZYME HINDI ENDONUCLEASE SUBUNIT"/>
    <property type="match status" value="1"/>
</dbReference>
<dbReference type="GO" id="GO:0003677">
    <property type="term" value="F:DNA binding"/>
    <property type="evidence" value="ECO:0007669"/>
    <property type="project" value="UniProtKB-KW"/>
</dbReference>
<reference evidence="12" key="1">
    <citation type="submission" date="2021-05" db="EMBL/GenBank/DDBJ databases">
        <authorList>
            <person name="Pietrasiak N."/>
            <person name="Ward R."/>
            <person name="Stajich J.E."/>
            <person name="Kurbessoian T."/>
        </authorList>
    </citation>
    <scope>NUCLEOTIDE SEQUENCE</scope>
    <source>
        <strain evidence="12">GSE-TBD4-15B</strain>
    </source>
</reference>
<keyword evidence="8" id="KW-0378">Hydrolase</keyword>
<gene>
    <name evidence="12" type="ORF">KME07_20265</name>
</gene>
<keyword evidence="7" id="KW-0255">Endonuclease</keyword>
<evidence type="ECO:0000313" key="13">
    <source>
        <dbReference type="Proteomes" id="UP000707356"/>
    </source>
</evidence>
<evidence type="ECO:0000259" key="11">
    <source>
        <dbReference type="Pfam" id="PF04313"/>
    </source>
</evidence>
<evidence type="ECO:0000256" key="6">
    <source>
        <dbReference type="ARBA" id="ARBA00022747"/>
    </source>
</evidence>
<evidence type="ECO:0000256" key="3">
    <source>
        <dbReference type="ARBA" id="ARBA00012654"/>
    </source>
</evidence>
<evidence type="ECO:0000256" key="8">
    <source>
        <dbReference type="ARBA" id="ARBA00022801"/>
    </source>
</evidence>
<keyword evidence="5" id="KW-0547">Nucleotide-binding</keyword>
<evidence type="ECO:0000256" key="9">
    <source>
        <dbReference type="ARBA" id="ARBA00022840"/>
    </source>
</evidence>
<dbReference type="AlphaFoldDB" id="A0A951PFT7"/>
<comment type="similarity">
    <text evidence="2">Belongs to the HsdR family.</text>
</comment>
<evidence type="ECO:0000256" key="7">
    <source>
        <dbReference type="ARBA" id="ARBA00022759"/>
    </source>
</evidence>
<keyword evidence="10" id="KW-0238">DNA-binding</keyword>
<dbReference type="EC" id="3.1.21.3" evidence="3"/>
<proteinExistence type="inferred from homology"/>
<dbReference type="PANTHER" id="PTHR30195">
    <property type="entry name" value="TYPE I SITE-SPECIFIC DEOXYRIBONUCLEASE PROTEIN SUBUNIT M AND R"/>
    <property type="match status" value="1"/>
</dbReference>
<keyword evidence="9" id="KW-0067">ATP-binding</keyword>
<evidence type="ECO:0000256" key="4">
    <source>
        <dbReference type="ARBA" id="ARBA00022722"/>
    </source>
</evidence>
<evidence type="ECO:0000256" key="2">
    <source>
        <dbReference type="ARBA" id="ARBA00008598"/>
    </source>
</evidence>
<organism evidence="12 13">
    <name type="scientific">Pegethrix bostrychoides GSE-TBD4-15B</name>
    <dbReference type="NCBI Taxonomy" id="2839662"/>
    <lineage>
        <taxon>Bacteria</taxon>
        <taxon>Bacillati</taxon>
        <taxon>Cyanobacteriota</taxon>
        <taxon>Cyanophyceae</taxon>
        <taxon>Oculatellales</taxon>
        <taxon>Oculatellaceae</taxon>
        <taxon>Pegethrix</taxon>
    </lineage>
</organism>
<dbReference type="GO" id="GO:0009035">
    <property type="term" value="F:type I site-specific deoxyribonuclease activity"/>
    <property type="evidence" value="ECO:0007669"/>
    <property type="project" value="UniProtKB-EC"/>
</dbReference>